<evidence type="ECO:0000256" key="1">
    <source>
        <dbReference type="ARBA" id="ARBA00024205"/>
    </source>
</evidence>
<organism evidence="4 5">
    <name type="scientific">Cichlidogyrus casuarinus</name>
    <dbReference type="NCBI Taxonomy" id="1844966"/>
    <lineage>
        <taxon>Eukaryota</taxon>
        <taxon>Metazoa</taxon>
        <taxon>Spiralia</taxon>
        <taxon>Lophotrochozoa</taxon>
        <taxon>Platyhelminthes</taxon>
        <taxon>Monogenea</taxon>
        <taxon>Monopisthocotylea</taxon>
        <taxon>Dactylogyridea</taxon>
        <taxon>Ancyrocephalidae</taxon>
        <taxon>Cichlidogyrus</taxon>
    </lineage>
</organism>
<dbReference type="InterPro" id="IPR029704">
    <property type="entry name" value="STEEP-like"/>
</dbReference>
<dbReference type="AlphaFoldDB" id="A0ABD2Q7J4"/>
<evidence type="ECO:0000313" key="4">
    <source>
        <dbReference type="EMBL" id="KAL3315520.1"/>
    </source>
</evidence>
<proteinExistence type="inferred from homology"/>
<dbReference type="InterPro" id="IPR057965">
    <property type="entry name" value="STEEP1_dom"/>
</dbReference>
<protein>
    <recommendedName>
        <fullName evidence="2">STING ER exit protein</fullName>
    </recommendedName>
</protein>
<evidence type="ECO:0000313" key="5">
    <source>
        <dbReference type="Proteomes" id="UP001626550"/>
    </source>
</evidence>
<keyword evidence="5" id="KW-1185">Reference proteome</keyword>
<reference evidence="4 5" key="1">
    <citation type="submission" date="2024-11" db="EMBL/GenBank/DDBJ databases">
        <title>Adaptive evolution of stress response genes in parasites aligns with host niche diversity.</title>
        <authorList>
            <person name="Hahn C."/>
            <person name="Resl P."/>
        </authorList>
    </citation>
    <scope>NUCLEOTIDE SEQUENCE [LARGE SCALE GENOMIC DNA]</scope>
    <source>
        <strain evidence="4">EGGRZ-B1_66</strain>
        <tissue evidence="4">Body</tissue>
    </source>
</reference>
<dbReference type="PANTHER" id="PTHR46355:SF1">
    <property type="entry name" value="STING ER EXIT PROTEIN"/>
    <property type="match status" value="1"/>
</dbReference>
<feature type="domain" description="STEEP1" evidence="3">
    <location>
        <begin position="29"/>
        <end position="134"/>
    </location>
</feature>
<comment type="caution">
    <text evidence="4">The sequence shown here is derived from an EMBL/GenBank/DDBJ whole genome shotgun (WGS) entry which is preliminary data.</text>
</comment>
<dbReference type="PANTHER" id="PTHR46355">
    <property type="entry name" value="UPF0428 PROTEIN CXORF56"/>
    <property type="match status" value="1"/>
</dbReference>
<dbReference type="EMBL" id="JBJKFK010000733">
    <property type="protein sequence ID" value="KAL3315520.1"/>
    <property type="molecule type" value="Genomic_DNA"/>
</dbReference>
<dbReference type="Proteomes" id="UP001626550">
    <property type="component" value="Unassembled WGS sequence"/>
</dbReference>
<gene>
    <name evidence="4" type="ORF">Ciccas_005843</name>
</gene>
<accession>A0ABD2Q7J4</accession>
<evidence type="ECO:0000256" key="2">
    <source>
        <dbReference type="ARBA" id="ARBA00024237"/>
    </source>
</evidence>
<comment type="similarity">
    <text evidence="1">Belongs to the STEEP1 family.</text>
</comment>
<name>A0ABD2Q7J4_9PLAT</name>
<sequence length="239" mass="27508">MPKKVDTVKKVQRRAVYNVTDENDRKDYASEKPLFLFNCLCGELALILDCTLEELPIRERDHSHVLDSLIHAHKITALPLSPANYTYIKTDKGIERQYRRYCKNCNLPIFYANKLKHNPATFILKGGLQPKDKTEPVRATLYSSIEAKNKKLPIEVKPKARKMIQNSETEEGVDTAVTVTTIEDEEDEAEAREIADSYAANARIIETQMIRRGLIKKRFVDEANEQATRRRVRGTLFEK</sequence>
<dbReference type="Pfam" id="PF25809">
    <property type="entry name" value="STEEP1"/>
    <property type="match status" value="1"/>
</dbReference>
<evidence type="ECO:0000259" key="3">
    <source>
        <dbReference type="Pfam" id="PF25809"/>
    </source>
</evidence>